<accession>A0A326U785</accession>
<dbReference type="GO" id="GO:0006284">
    <property type="term" value="P:base-excision repair"/>
    <property type="evidence" value="ECO:0007669"/>
    <property type="project" value="InterPro"/>
</dbReference>
<dbReference type="InterPro" id="IPR003651">
    <property type="entry name" value="Endonuclease3_FeS-loop_motif"/>
</dbReference>
<evidence type="ECO:0000259" key="10">
    <source>
        <dbReference type="SMART" id="SM00478"/>
    </source>
</evidence>
<dbReference type="Gene3D" id="1.10.340.30">
    <property type="entry name" value="Hypothetical protein, domain 2"/>
    <property type="match status" value="1"/>
</dbReference>
<dbReference type="PANTHER" id="PTHR47203">
    <property type="match status" value="1"/>
</dbReference>
<evidence type="ECO:0000313" key="11">
    <source>
        <dbReference type="EMBL" id="PZW30643.1"/>
    </source>
</evidence>
<dbReference type="InterPro" id="IPR023170">
    <property type="entry name" value="HhH_base_excis_C"/>
</dbReference>
<evidence type="ECO:0000256" key="1">
    <source>
        <dbReference type="ARBA" id="ARBA00001966"/>
    </source>
</evidence>
<keyword evidence="4" id="KW-0227">DNA damage</keyword>
<evidence type="ECO:0000256" key="8">
    <source>
        <dbReference type="ARBA" id="ARBA00023204"/>
    </source>
</evidence>
<keyword evidence="7" id="KW-0411">Iron-sulfur</keyword>
<evidence type="ECO:0000256" key="6">
    <source>
        <dbReference type="ARBA" id="ARBA00023004"/>
    </source>
</evidence>
<evidence type="ECO:0000313" key="12">
    <source>
        <dbReference type="Proteomes" id="UP000248806"/>
    </source>
</evidence>
<evidence type="ECO:0000256" key="5">
    <source>
        <dbReference type="ARBA" id="ARBA00022801"/>
    </source>
</evidence>
<dbReference type="EMBL" id="QKUF01000007">
    <property type="protein sequence ID" value="PZW30643.1"/>
    <property type="molecule type" value="Genomic_DNA"/>
</dbReference>
<evidence type="ECO:0000256" key="9">
    <source>
        <dbReference type="ARBA" id="ARBA00023295"/>
    </source>
</evidence>
<dbReference type="GO" id="GO:0051539">
    <property type="term" value="F:4 iron, 4 sulfur cluster binding"/>
    <property type="evidence" value="ECO:0007669"/>
    <property type="project" value="InterPro"/>
</dbReference>
<keyword evidence="11" id="KW-0540">Nuclease</keyword>
<dbReference type="GO" id="GO:0046872">
    <property type="term" value="F:metal ion binding"/>
    <property type="evidence" value="ECO:0007669"/>
    <property type="project" value="UniProtKB-KW"/>
</dbReference>
<evidence type="ECO:0000256" key="2">
    <source>
        <dbReference type="ARBA" id="ARBA00008343"/>
    </source>
</evidence>
<dbReference type="PROSITE" id="PS00764">
    <property type="entry name" value="ENDONUCLEASE_III_1"/>
    <property type="match status" value="1"/>
</dbReference>
<keyword evidence="11" id="KW-0255">Endonuclease</keyword>
<comment type="caution">
    <text evidence="11">The sequence shown here is derived from an EMBL/GenBank/DDBJ whole genome shotgun (WGS) entry which is preliminary data.</text>
</comment>
<dbReference type="OrthoDB" id="9802365at2"/>
<dbReference type="SUPFAM" id="SSF48150">
    <property type="entry name" value="DNA-glycosylase"/>
    <property type="match status" value="1"/>
</dbReference>
<feature type="domain" description="HhH-GPD" evidence="10">
    <location>
        <begin position="42"/>
        <end position="208"/>
    </location>
</feature>
<evidence type="ECO:0000256" key="7">
    <source>
        <dbReference type="ARBA" id="ARBA00023014"/>
    </source>
</evidence>
<dbReference type="SMART" id="SM00478">
    <property type="entry name" value="ENDO3c"/>
    <property type="match status" value="1"/>
</dbReference>
<dbReference type="CDD" id="cd00056">
    <property type="entry name" value="ENDO3c"/>
    <property type="match status" value="1"/>
</dbReference>
<dbReference type="GO" id="GO:0140097">
    <property type="term" value="F:catalytic activity, acting on DNA"/>
    <property type="evidence" value="ECO:0007669"/>
    <property type="project" value="UniProtKB-ARBA"/>
</dbReference>
<dbReference type="Pfam" id="PF00730">
    <property type="entry name" value="HhH-GPD"/>
    <property type="match status" value="1"/>
</dbReference>
<name>A0A326U785_THEHA</name>
<proteinExistence type="inferred from homology"/>
<dbReference type="PANTHER" id="PTHR47203:SF1">
    <property type="entry name" value="HYPOTHETICAL BASE EXCISION DNA REPAIR PROTEIN (EUROFUNG)"/>
    <property type="match status" value="1"/>
</dbReference>
<comment type="similarity">
    <text evidence="2">Belongs to the Nth/MutY family.</text>
</comment>
<keyword evidence="3" id="KW-0479">Metal-binding</keyword>
<comment type="cofactor">
    <cofactor evidence="1">
        <name>[4Fe-4S] cluster</name>
        <dbReference type="ChEBI" id="CHEBI:49883"/>
    </cofactor>
</comment>
<keyword evidence="12" id="KW-1185">Reference proteome</keyword>
<gene>
    <name evidence="11" type="ORF">EI42_02617</name>
</gene>
<evidence type="ECO:0000256" key="3">
    <source>
        <dbReference type="ARBA" id="ARBA00022723"/>
    </source>
</evidence>
<dbReference type="GO" id="GO:0016798">
    <property type="term" value="F:hydrolase activity, acting on glycosyl bonds"/>
    <property type="evidence" value="ECO:0007669"/>
    <property type="project" value="UniProtKB-KW"/>
</dbReference>
<dbReference type="InterPro" id="IPR004035">
    <property type="entry name" value="Endouclease-III_FeS-bd_BS"/>
</dbReference>
<dbReference type="GO" id="GO:0004519">
    <property type="term" value="F:endonuclease activity"/>
    <property type="evidence" value="ECO:0007669"/>
    <property type="project" value="UniProtKB-KW"/>
</dbReference>
<dbReference type="PIRSF" id="PIRSF001435">
    <property type="entry name" value="Nth"/>
    <property type="match status" value="1"/>
</dbReference>
<keyword evidence="9" id="KW-0326">Glycosidase</keyword>
<dbReference type="AlphaFoldDB" id="A0A326U785"/>
<protein>
    <submittedName>
        <fullName evidence="11">Endonuclease-3</fullName>
    </submittedName>
</protein>
<sequence length="241" mass="27052">MDVKETAWLHLERVYDILLATYGEPPWRPDMDPLGGLIGTILSQHTSDINSGRAYRQLVEKFPTWEQVRDAPTYEVADAIRCGGLANVKAPRIQNALHTIGEWQEAKGGTKPLSVFLRDELLQQPYEDAWRYLQKIPGVGPKTAACVMLFNLGLPLMPVDTHLHRLTRRLGFIGPKVSANQAHLIFLKVLPPEWAHTFHVDLIQHGRTICHAQRPKCSSCPLYAECAHVGSVEPQDTILQA</sequence>
<keyword evidence="8" id="KW-0234">DNA repair</keyword>
<evidence type="ECO:0000256" key="4">
    <source>
        <dbReference type="ARBA" id="ARBA00022763"/>
    </source>
</evidence>
<dbReference type="RefSeq" id="WP_111322536.1">
    <property type="nucleotide sequence ID" value="NZ_BIFX01000001.1"/>
</dbReference>
<keyword evidence="6" id="KW-0408">Iron</keyword>
<dbReference type="InterPro" id="IPR011257">
    <property type="entry name" value="DNA_glycosylase"/>
</dbReference>
<dbReference type="Gene3D" id="1.10.1670.10">
    <property type="entry name" value="Helix-hairpin-Helix base-excision DNA repair enzymes (C-terminal)"/>
    <property type="match status" value="1"/>
</dbReference>
<dbReference type="Proteomes" id="UP000248806">
    <property type="component" value="Unassembled WGS sequence"/>
</dbReference>
<organism evidence="11 12">
    <name type="scientific">Thermosporothrix hazakensis</name>
    <dbReference type="NCBI Taxonomy" id="644383"/>
    <lineage>
        <taxon>Bacteria</taxon>
        <taxon>Bacillati</taxon>
        <taxon>Chloroflexota</taxon>
        <taxon>Ktedonobacteria</taxon>
        <taxon>Ktedonobacterales</taxon>
        <taxon>Thermosporotrichaceae</taxon>
        <taxon>Thermosporothrix</taxon>
    </lineage>
</organism>
<reference evidence="11 12" key="1">
    <citation type="submission" date="2018-06" db="EMBL/GenBank/DDBJ databases">
        <title>Genomic Encyclopedia of Archaeal and Bacterial Type Strains, Phase II (KMG-II): from individual species to whole genera.</title>
        <authorList>
            <person name="Goeker M."/>
        </authorList>
    </citation>
    <scope>NUCLEOTIDE SEQUENCE [LARGE SCALE GENOMIC DNA]</scope>
    <source>
        <strain evidence="11 12">ATCC BAA-1881</strain>
    </source>
</reference>
<dbReference type="SMART" id="SM00525">
    <property type="entry name" value="FES"/>
    <property type="match status" value="1"/>
</dbReference>
<keyword evidence="5" id="KW-0378">Hydrolase</keyword>
<dbReference type="InterPro" id="IPR003265">
    <property type="entry name" value="HhH-GPD_domain"/>
</dbReference>